<evidence type="ECO:0000313" key="2">
    <source>
        <dbReference type="EMBL" id="UJO24965.1"/>
    </source>
</evidence>
<evidence type="ECO:0000313" key="3">
    <source>
        <dbReference type="Proteomes" id="UP000756132"/>
    </source>
</evidence>
<organism evidence="2 3">
    <name type="scientific">Passalora fulva</name>
    <name type="common">Tomato leaf mold</name>
    <name type="synonym">Cladosporium fulvum</name>
    <dbReference type="NCBI Taxonomy" id="5499"/>
    <lineage>
        <taxon>Eukaryota</taxon>
        <taxon>Fungi</taxon>
        <taxon>Dikarya</taxon>
        <taxon>Ascomycota</taxon>
        <taxon>Pezizomycotina</taxon>
        <taxon>Dothideomycetes</taxon>
        <taxon>Dothideomycetidae</taxon>
        <taxon>Mycosphaerellales</taxon>
        <taxon>Mycosphaerellaceae</taxon>
        <taxon>Fulvia</taxon>
    </lineage>
</organism>
<sequence>MRAPLAASIYTINRLPRSWPQIANGCPLCKRLWAKLSDEERGIVFRHELQPCKDNHGLFRYSITPPLANDECEVAIWCRFEKEKEGVDYNKFGTLDLVPTRETTTGSGTTVTSSGTGSMKTLGLANQWLSDCVGNHETCNRNVDAGWLPTRLLHLSEDLQSSSLMTARELDAPALYAALSYCWGGDRFLKLAASNGRSLRRGRPIAELPKTFQEAMHACIALGIHYLWSDALCIIQEEDGLQDWIIEFAHMGQVYANATCVVAATTSNKPSEGLFRDQHDVDFSSTRVVLPPGILGPLLPGAYGVVPGRFWQDRVDLTSLNHRAWVLQERTLG</sequence>
<gene>
    <name evidence="2" type="ORF">CLAFUR5_14421</name>
</gene>
<proteinExistence type="predicted"/>
<accession>A0A9Q8PM55</accession>
<dbReference type="Pfam" id="PF06985">
    <property type="entry name" value="HET"/>
    <property type="match status" value="1"/>
</dbReference>
<dbReference type="Proteomes" id="UP000756132">
    <property type="component" value="Chromosome 13"/>
</dbReference>
<protein>
    <recommendedName>
        <fullName evidence="1">Heterokaryon incompatibility domain-containing protein</fullName>
    </recommendedName>
</protein>
<evidence type="ECO:0000259" key="1">
    <source>
        <dbReference type="Pfam" id="PF06985"/>
    </source>
</evidence>
<reference evidence="2" key="2">
    <citation type="journal article" date="2022" name="Microb. Genom.">
        <title>A chromosome-scale genome assembly of the tomato pathogen Cladosporium fulvum reveals a compartmentalized genome architecture and the presence of a dispensable chromosome.</title>
        <authorList>
            <person name="Zaccaron A.Z."/>
            <person name="Chen L.H."/>
            <person name="Samaras A."/>
            <person name="Stergiopoulos I."/>
        </authorList>
    </citation>
    <scope>NUCLEOTIDE SEQUENCE</scope>
    <source>
        <strain evidence="2">Race5_Kim</strain>
    </source>
</reference>
<dbReference type="PANTHER" id="PTHR33112">
    <property type="entry name" value="DOMAIN PROTEIN, PUTATIVE-RELATED"/>
    <property type="match status" value="1"/>
</dbReference>
<dbReference type="AlphaFoldDB" id="A0A9Q8PM55"/>
<keyword evidence="3" id="KW-1185">Reference proteome</keyword>
<dbReference type="RefSeq" id="XP_047769331.1">
    <property type="nucleotide sequence ID" value="XM_047913569.1"/>
</dbReference>
<dbReference type="GeneID" id="71994299"/>
<feature type="domain" description="Heterokaryon incompatibility" evidence="1">
    <location>
        <begin position="176"/>
        <end position="329"/>
    </location>
</feature>
<dbReference type="EMBL" id="CP090175">
    <property type="protein sequence ID" value="UJO24965.1"/>
    <property type="molecule type" value="Genomic_DNA"/>
</dbReference>
<dbReference type="OrthoDB" id="2958217at2759"/>
<dbReference type="KEGG" id="ffu:CLAFUR5_14421"/>
<dbReference type="InterPro" id="IPR010730">
    <property type="entry name" value="HET"/>
</dbReference>
<reference evidence="2" key="1">
    <citation type="submission" date="2021-12" db="EMBL/GenBank/DDBJ databases">
        <authorList>
            <person name="Zaccaron A."/>
            <person name="Stergiopoulos I."/>
        </authorList>
    </citation>
    <scope>NUCLEOTIDE SEQUENCE</scope>
    <source>
        <strain evidence="2">Race5_Kim</strain>
    </source>
</reference>
<dbReference type="PANTHER" id="PTHR33112:SF16">
    <property type="entry name" value="HETEROKARYON INCOMPATIBILITY DOMAIN-CONTAINING PROTEIN"/>
    <property type="match status" value="1"/>
</dbReference>
<name>A0A9Q8PM55_PASFU</name>